<comment type="caution">
    <text evidence="1">The sequence shown here is derived from an EMBL/GenBank/DDBJ whole genome shotgun (WGS) entry which is preliminary data.</text>
</comment>
<evidence type="ECO:0000313" key="1">
    <source>
        <dbReference type="EMBL" id="KHD05350.1"/>
    </source>
</evidence>
<evidence type="ECO:0000313" key="2">
    <source>
        <dbReference type="Proteomes" id="UP000030428"/>
    </source>
</evidence>
<organism evidence="1 2">
    <name type="scientific">Candidatus Thiomargarita nelsonii</name>
    <dbReference type="NCBI Taxonomy" id="1003181"/>
    <lineage>
        <taxon>Bacteria</taxon>
        <taxon>Pseudomonadati</taxon>
        <taxon>Pseudomonadota</taxon>
        <taxon>Gammaproteobacteria</taxon>
        <taxon>Thiotrichales</taxon>
        <taxon>Thiotrichaceae</taxon>
        <taxon>Thiomargarita</taxon>
    </lineage>
</organism>
<protein>
    <recommendedName>
        <fullName evidence="3">Transposase</fullName>
    </recommendedName>
</protein>
<dbReference type="AlphaFoldDB" id="A0A0A6P3A5"/>
<keyword evidence="2" id="KW-1185">Reference proteome</keyword>
<gene>
    <name evidence="1" type="ORF">PN36_28405</name>
</gene>
<name>A0A0A6P3A5_9GAMM</name>
<sequence>MAKKFSSLLLEYLRRHFLRQAQLARKITVSREAVHIKTLFAILGRFLTDSRIQRRQSCCFS</sequence>
<dbReference type="Proteomes" id="UP000030428">
    <property type="component" value="Unassembled WGS sequence"/>
</dbReference>
<reference evidence="1 2" key="1">
    <citation type="journal article" date="2016" name="Front. Microbiol.">
        <title>Single-Cell (Meta-)Genomics of a Dimorphic Candidatus Thiomargarita nelsonii Reveals Genomic Plasticity.</title>
        <authorList>
            <person name="Flood B.E."/>
            <person name="Fliss P."/>
            <person name="Jones D.S."/>
            <person name="Dick G.J."/>
            <person name="Jain S."/>
            <person name="Kaster A.K."/>
            <person name="Winkel M."/>
            <person name="Mussmann M."/>
            <person name="Bailey J."/>
        </authorList>
    </citation>
    <scope>NUCLEOTIDE SEQUENCE [LARGE SCALE GENOMIC DNA]</scope>
    <source>
        <strain evidence="1">Hydrate Ridge</strain>
    </source>
</reference>
<proteinExistence type="predicted"/>
<dbReference type="EMBL" id="JSZA02000183">
    <property type="protein sequence ID" value="KHD05350.1"/>
    <property type="molecule type" value="Genomic_DNA"/>
</dbReference>
<accession>A0A0A6P3A5</accession>
<evidence type="ECO:0008006" key="3">
    <source>
        <dbReference type="Google" id="ProtNLM"/>
    </source>
</evidence>